<feature type="region of interest" description="Disordered" evidence="1">
    <location>
        <begin position="13"/>
        <end position="35"/>
    </location>
</feature>
<feature type="compositionally biased region" description="Basic and acidic residues" evidence="1">
    <location>
        <begin position="25"/>
        <end position="35"/>
    </location>
</feature>
<evidence type="ECO:0000313" key="3">
    <source>
        <dbReference type="EMBL" id="EIM96057.1"/>
    </source>
</evidence>
<evidence type="ECO:0000256" key="1">
    <source>
        <dbReference type="SAM" id="MobiDB-lite"/>
    </source>
</evidence>
<name>A0ABN0FBX1_9BURK</name>
<dbReference type="InterPro" id="IPR013096">
    <property type="entry name" value="Cupin_2"/>
</dbReference>
<evidence type="ECO:0000259" key="2">
    <source>
        <dbReference type="Pfam" id="PF07883"/>
    </source>
</evidence>
<reference evidence="3 4" key="1">
    <citation type="journal article" date="2012" name="J. Bacteriol.">
        <title>Draft Genome Sequence of the Soil Bacterium Burkholderia terrae Strain BS001, Which Interacts with Fungal Surface Structures.</title>
        <authorList>
            <person name="Nazir R."/>
            <person name="Hansen M.A."/>
            <person name="Sorensen S."/>
            <person name="van Elsas J.D."/>
        </authorList>
    </citation>
    <scope>NUCLEOTIDE SEQUENCE [LARGE SCALE GENOMIC DNA]</scope>
    <source>
        <strain evidence="3 4">BS001</strain>
    </source>
</reference>
<organism evidence="3 4">
    <name type="scientific">Paraburkholderia hospita</name>
    <dbReference type="NCBI Taxonomy" id="169430"/>
    <lineage>
        <taxon>Bacteria</taxon>
        <taxon>Pseudomonadati</taxon>
        <taxon>Pseudomonadota</taxon>
        <taxon>Betaproteobacteria</taxon>
        <taxon>Burkholderiales</taxon>
        <taxon>Burkholderiaceae</taxon>
        <taxon>Paraburkholderia</taxon>
    </lineage>
</organism>
<sequence length="174" mass="19146">MVELGRNDAAAAHANTLTPLKGMHMHNEDTPRYDGPRELAQSLSAFAHISAAEAPWNQEGLRADSEYRDLGLAAVTNGRIGAKHIRALKPFTDPTGWHWHDMIGHYLYVLRGSVTFRFAGVEGDVTLNAGDGLSQPAGVPHNVMWRSDDLEVIEINEPAVYGTWDLDVPPAPWK</sequence>
<comment type="caution">
    <text evidence="3">The sequence shown here is derived from an EMBL/GenBank/DDBJ whole genome shotgun (WGS) entry which is preliminary data.</text>
</comment>
<dbReference type="Pfam" id="PF07883">
    <property type="entry name" value="Cupin_2"/>
    <property type="match status" value="1"/>
</dbReference>
<dbReference type="CDD" id="cd06980">
    <property type="entry name" value="cupin_bxe_c0505"/>
    <property type="match status" value="1"/>
</dbReference>
<evidence type="ECO:0000313" key="4">
    <source>
        <dbReference type="Proteomes" id="UP000004980"/>
    </source>
</evidence>
<proteinExistence type="predicted"/>
<dbReference type="SUPFAM" id="SSF51182">
    <property type="entry name" value="RmlC-like cupins"/>
    <property type="match status" value="1"/>
</dbReference>
<feature type="domain" description="Cupin type-2" evidence="2">
    <location>
        <begin position="94"/>
        <end position="149"/>
    </location>
</feature>
<dbReference type="InterPro" id="IPR011051">
    <property type="entry name" value="RmlC_Cupin_sf"/>
</dbReference>
<dbReference type="EMBL" id="AKAU01000212">
    <property type="protein sequence ID" value="EIM96057.1"/>
    <property type="molecule type" value="Genomic_DNA"/>
</dbReference>
<dbReference type="InterPro" id="IPR014710">
    <property type="entry name" value="RmlC-like_jellyroll"/>
</dbReference>
<gene>
    <name evidence="3" type="ORF">WQE_36150</name>
</gene>
<keyword evidence="4" id="KW-1185">Reference proteome</keyword>
<accession>A0ABN0FBX1</accession>
<dbReference type="Proteomes" id="UP000004980">
    <property type="component" value="Unassembled WGS sequence"/>
</dbReference>
<dbReference type="Gene3D" id="2.60.120.10">
    <property type="entry name" value="Jelly Rolls"/>
    <property type="match status" value="1"/>
</dbReference>
<protein>
    <submittedName>
        <fullName evidence="3">Cupin 2 barrel domain-containing protein</fullName>
    </submittedName>
</protein>